<dbReference type="Gene3D" id="1.10.10.10">
    <property type="entry name" value="Winged helix-like DNA-binding domain superfamily/Winged helix DNA-binding domain"/>
    <property type="match status" value="1"/>
</dbReference>
<dbReference type="SUPFAM" id="SSF46785">
    <property type="entry name" value="Winged helix' DNA-binding domain"/>
    <property type="match status" value="1"/>
</dbReference>
<proteinExistence type="predicted"/>
<sequence>MRGNSVVPTDARFDEAIHAPTRLRLCALLRATGAAQFSTVAASLQLSEVTLSKTIRNLADLGYVQTSKQASPDRADARRTTTVALTPHGKAAIDGHLAALRELAGSAD</sequence>
<gene>
    <name evidence="2" type="ORF">D6T64_21665</name>
</gene>
<dbReference type="Proteomes" id="UP000272015">
    <property type="component" value="Unassembled WGS sequence"/>
</dbReference>
<accession>A0A3A5M7P9</accession>
<dbReference type="InterPro" id="IPR036388">
    <property type="entry name" value="WH-like_DNA-bd_sf"/>
</dbReference>
<evidence type="ECO:0000313" key="3">
    <source>
        <dbReference type="Proteomes" id="UP000272015"/>
    </source>
</evidence>
<dbReference type="Pfam" id="PF13601">
    <property type="entry name" value="HTH_34"/>
    <property type="match status" value="1"/>
</dbReference>
<dbReference type="InterPro" id="IPR036390">
    <property type="entry name" value="WH_DNA-bd_sf"/>
</dbReference>
<name>A0A3A5M7P9_9MICO</name>
<dbReference type="EMBL" id="QZVS01000097">
    <property type="protein sequence ID" value="RJT84755.1"/>
    <property type="molecule type" value="Genomic_DNA"/>
</dbReference>
<dbReference type="OrthoDB" id="4952043at2"/>
<keyword evidence="3" id="KW-1185">Reference proteome</keyword>
<reference evidence="2 3" key="1">
    <citation type="submission" date="2018-09" db="EMBL/GenBank/DDBJ databases">
        <title>Novel species of Cryobacterium.</title>
        <authorList>
            <person name="Liu Q."/>
            <person name="Xin Y.-H."/>
        </authorList>
    </citation>
    <scope>NUCLEOTIDE SEQUENCE [LARGE SCALE GENOMIC DNA]</scope>
    <source>
        <strain evidence="2 3">Hh39</strain>
    </source>
</reference>
<organism evidence="2 3">
    <name type="scientific">Cryobacterium melibiosiphilum</name>
    <dbReference type="NCBI Taxonomy" id="995039"/>
    <lineage>
        <taxon>Bacteria</taxon>
        <taxon>Bacillati</taxon>
        <taxon>Actinomycetota</taxon>
        <taxon>Actinomycetes</taxon>
        <taxon>Micrococcales</taxon>
        <taxon>Microbacteriaceae</taxon>
        <taxon>Cryobacterium</taxon>
    </lineage>
</organism>
<dbReference type="PANTHER" id="PTHR37318">
    <property type="entry name" value="BSL7504 PROTEIN"/>
    <property type="match status" value="1"/>
</dbReference>
<dbReference type="InterPro" id="IPR027395">
    <property type="entry name" value="WH_DNA-bd_dom"/>
</dbReference>
<dbReference type="AlphaFoldDB" id="A0A3A5M7P9"/>
<evidence type="ECO:0000313" key="2">
    <source>
        <dbReference type="EMBL" id="RJT84755.1"/>
    </source>
</evidence>
<feature type="domain" description="Winged helix DNA-binding" evidence="1">
    <location>
        <begin position="22"/>
        <end position="103"/>
    </location>
</feature>
<protein>
    <submittedName>
        <fullName evidence="2">Transcriptional regulator</fullName>
    </submittedName>
</protein>
<dbReference type="PANTHER" id="PTHR37318:SF1">
    <property type="entry name" value="BSL7504 PROTEIN"/>
    <property type="match status" value="1"/>
</dbReference>
<evidence type="ECO:0000259" key="1">
    <source>
        <dbReference type="Pfam" id="PF13601"/>
    </source>
</evidence>
<comment type="caution">
    <text evidence="2">The sequence shown here is derived from an EMBL/GenBank/DDBJ whole genome shotgun (WGS) entry which is preliminary data.</text>
</comment>